<sequence length="64" mass="6876">MVGGNSPTGSSDDVMNEDRDDCFMDIDRMINEGLGGGQVTLHNGLIAESATDTMEQEERDNLNG</sequence>
<accession>A0ABY5SBW7</accession>
<organism evidence="1 2">
    <name type="scientific">Paenibacillus spongiae</name>
    <dbReference type="NCBI Taxonomy" id="2909671"/>
    <lineage>
        <taxon>Bacteria</taxon>
        <taxon>Bacillati</taxon>
        <taxon>Bacillota</taxon>
        <taxon>Bacilli</taxon>
        <taxon>Bacillales</taxon>
        <taxon>Paenibacillaceae</taxon>
        <taxon>Paenibacillus</taxon>
    </lineage>
</organism>
<evidence type="ECO:0008006" key="3">
    <source>
        <dbReference type="Google" id="ProtNLM"/>
    </source>
</evidence>
<protein>
    <recommendedName>
        <fullName evidence="3">DUF4025 domain-containing protein</fullName>
    </recommendedName>
</protein>
<keyword evidence="2" id="KW-1185">Reference proteome</keyword>
<reference evidence="1" key="1">
    <citation type="submission" date="2022-01" db="EMBL/GenBank/DDBJ databases">
        <title>Paenibacillus spongiae sp. nov., isolated from marine sponge.</title>
        <authorList>
            <person name="Li Z."/>
            <person name="Zhang M."/>
        </authorList>
    </citation>
    <scope>NUCLEOTIDE SEQUENCE</scope>
    <source>
        <strain evidence="1">PHS-Z3</strain>
    </source>
</reference>
<proteinExistence type="predicted"/>
<gene>
    <name evidence="1" type="ORF">L1F29_04730</name>
</gene>
<evidence type="ECO:0000313" key="2">
    <source>
        <dbReference type="Proteomes" id="UP001057877"/>
    </source>
</evidence>
<dbReference type="EMBL" id="CP091430">
    <property type="protein sequence ID" value="UVI31154.1"/>
    <property type="molecule type" value="Genomic_DNA"/>
</dbReference>
<name>A0ABY5SBW7_9BACL</name>
<dbReference type="Proteomes" id="UP001057877">
    <property type="component" value="Chromosome"/>
</dbReference>
<dbReference type="RefSeq" id="WP_258387218.1">
    <property type="nucleotide sequence ID" value="NZ_CP091430.1"/>
</dbReference>
<evidence type="ECO:0000313" key="1">
    <source>
        <dbReference type="EMBL" id="UVI31154.1"/>
    </source>
</evidence>